<accession>A0A0R3C6G7</accession>
<dbReference type="GeneID" id="93178799"/>
<organism evidence="1 4">
    <name type="scientific">Bradyrhizobium yuanmingense</name>
    <dbReference type="NCBI Taxonomy" id="108015"/>
    <lineage>
        <taxon>Bacteria</taxon>
        <taxon>Pseudomonadati</taxon>
        <taxon>Pseudomonadota</taxon>
        <taxon>Alphaproteobacteria</taxon>
        <taxon>Hyphomicrobiales</taxon>
        <taxon>Nitrobacteraceae</taxon>
        <taxon>Bradyrhizobium</taxon>
    </lineage>
</organism>
<evidence type="ECO:0000313" key="2">
    <source>
        <dbReference type="EMBL" id="MEY9473548.1"/>
    </source>
</evidence>
<dbReference type="EMBL" id="FMAE01000010">
    <property type="protein sequence ID" value="SCB48362.1"/>
    <property type="molecule type" value="Genomic_DNA"/>
</dbReference>
<evidence type="ECO:0000313" key="1">
    <source>
        <dbReference type="EMBL" id="KRP93151.1"/>
    </source>
</evidence>
<proteinExistence type="predicted"/>
<keyword evidence="6" id="KW-1185">Reference proteome</keyword>
<evidence type="ECO:0000313" key="5">
    <source>
        <dbReference type="Proteomes" id="UP000183174"/>
    </source>
</evidence>
<dbReference type="STRING" id="108015.GA0061099_1010107"/>
<name>A0A0R3C6G7_9BRAD</name>
<dbReference type="Proteomes" id="UP000051380">
    <property type="component" value="Unassembled WGS sequence"/>
</dbReference>
<dbReference type="EMBL" id="LJYF01000030">
    <property type="protein sequence ID" value="KRP93151.1"/>
    <property type="molecule type" value="Genomic_DNA"/>
</dbReference>
<dbReference type="RefSeq" id="WP_036007702.1">
    <property type="nucleotide sequence ID" value="NZ_CP104173.1"/>
</dbReference>
<dbReference type="InterPro" id="IPR017969">
    <property type="entry name" value="Heavy-metal-associated_CS"/>
</dbReference>
<evidence type="ECO:0000313" key="3">
    <source>
        <dbReference type="EMBL" id="SCB48362.1"/>
    </source>
</evidence>
<reference evidence="1 4" key="1">
    <citation type="submission" date="2015-09" db="EMBL/GenBank/DDBJ databases">
        <title>Draft Genome Sequence of the Strain BR 3267 (Bradyrhizobium yuanmingense) recommended as inoculant for cowpea in Brazil.</title>
        <authorList>
            <person name="Simoes-Araujo J.L."/>
            <person name="Zilli J.E."/>
        </authorList>
    </citation>
    <scope>NUCLEOTIDE SEQUENCE [LARGE SCALE GENOMIC DNA]</scope>
    <source>
        <strain evidence="1 4">BR3267</strain>
    </source>
</reference>
<gene>
    <name evidence="2" type="ORF">ABH992_005947</name>
    <name evidence="1" type="ORF">AOQ72_26305</name>
    <name evidence="3" type="ORF">GA0061099_1010107</name>
</gene>
<dbReference type="GO" id="GO:0046872">
    <property type="term" value="F:metal ion binding"/>
    <property type="evidence" value="ECO:0007669"/>
    <property type="project" value="InterPro"/>
</dbReference>
<protein>
    <submittedName>
        <fullName evidence="1">Uncharacterized protein</fullName>
    </submittedName>
</protein>
<evidence type="ECO:0000313" key="4">
    <source>
        <dbReference type="Proteomes" id="UP000051380"/>
    </source>
</evidence>
<dbReference type="EMBL" id="JBGBZN010000002">
    <property type="protein sequence ID" value="MEY9473548.1"/>
    <property type="molecule type" value="Genomic_DNA"/>
</dbReference>
<evidence type="ECO:0000313" key="6">
    <source>
        <dbReference type="Proteomes" id="UP001565474"/>
    </source>
</evidence>
<dbReference type="OrthoDB" id="8127072at2"/>
<dbReference type="AlphaFoldDB" id="A0A0R3C6G7"/>
<dbReference type="Proteomes" id="UP001565474">
    <property type="component" value="Unassembled WGS sequence"/>
</dbReference>
<reference evidence="3 5" key="2">
    <citation type="submission" date="2016-08" db="EMBL/GenBank/DDBJ databases">
        <authorList>
            <person name="Seilhamer J.J."/>
        </authorList>
    </citation>
    <scope>NUCLEOTIDE SEQUENCE [LARGE SCALE GENOMIC DNA]</scope>
    <source>
        <strain evidence="3 5">CCBAU 10071</strain>
    </source>
</reference>
<dbReference type="Proteomes" id="UP000183174">
    <property type="component" value="Unassembled WGS sequence"/>
</dbReference>
<reference evidence="2 6" key="3">
    <citation type="submission" date="2024-07" db="EMBL/GenBank/DDBJ databases">
        <title>Genomic Encyclopedia of Type Strains, Phase V (KMG-V): Genome sequencing to study the core and pangenomes of soil and plant-associated prokaryotes.</title>
        <authorList>
            <person name="Whitman W."/>
        </authorList>
    </citation>
    <scope>NUCLEOTIDE SEQUENCE [LARGE SCALE GENOMIC DNA]</scope>
    <source>
        <strain evidence="2 6">USDA 222</strain>
    </source>
</reference>
<sequence length="66" mass="7684">MPAYVQHHQDVEIAPVNCPTCMGFLPMYVREVEPHWSLAKIDFVYECADCGAELRQTIRKPELLRH</sequence>
<dbReference type="PROSITE" id="PS01047">
    <property type="entry name" value="HMA_1"/>
    <property type="match status" value="1"/>
</dbReference>